<name>A0A4W3J089_CALMI</name>
<dbReference type="Proteomes" id="UP000314986">
    <property type="component" value="Unassembled WGS sequence"/>
</dbReference>
<feature type="compositionally biased region" description="Basic and acidic residues" evidence="2">
    <location>
        <begin position="1289"/>
        <end position="1300"/>
    </location>
</feature>
<evidence type="ECO:0000313" key="3">
    <source>
        <dbReference type="Ensembl" id="ENSCMIP00000026265.1"/>
    </source>
</evidence>
<protein>
    <submittedName>
        <fullName evidence="3">Centromere-associated protein E-like</fullName>
    </submittedName>
</protein>
<feature type="coiled-coil region" evidence="1">
    <location>
        <begin position="1155"/>
        <end position="1203"/>
    </location>
</feature>
<dbReference type="InParanoid" id="A0A4W3J089"/>
<evidence type="ECO:0000256" key="1">
    <source>
        <dbReference type="SAM" id="Coils"/>
    </source>
</evidence>
<feature type="region of interest" description="Disordered" evidence="2">
    <location>
        <begin position="1225"/>
        <end position="1248"/>
    </location>
</feature>
<reference evidence="3" key="5">
    <citation type="submission" date="2025-09" db="UniProtKB">
        <authorList>
            <consortium name="Ensembl"/>
        </authorList>
    </citation>
    <scope>IDENTIFICATION</scope>
</reference>
<reference evidence="4" key="2">
    <citation type="journal article" date="2007" name="PLoS Biol.">
        <title>Survey sequencing and comparative analysis of the elephant shark (Callorhinchus milii) genome.</title>
        <authorList>
            <person name="Venkatesh B."/>
            <person name="Kirkness E.F."/>
            <person name="Loh Y.H."/>
            <person name="Halpern A.L."/>
            <person name="Lee A.P."/>
            <person name="Johnson J."/>
            <person name="Dandona N."/>
            <person name="Viswanathan L.D."/>
            <person name="Tay A."/>
            <person name="Venter J.C."/>
            <person name="Strausberg R.L."/>
            <person name="Brenner S."/>
        </authorList>
    </citation>
    <scope>NUCLEOTIDE SEQUENCE [LARGE SCALE GENOMIC DNA]</scope>
</reference>
<feature type="coiled-coil region" evidence="1">
    <location>
        <begin position="5"/>
        <end position="32"/>
    </location>
</feature>
<organism evidence="3 4">
    <name type="scientific">Callorhinchus milii</name>
    <name type="common">Ghost shark</name>
    <dbReference type="NCBI Taxonomy" id="7868"/>
    <lineage>
        <taxon>Eukaryota</taxon>
        <taxon>Metazoa</taxon>
        <taxon>Chordata</taxon>
        <taxon>Craniata</taxon>
        <taxon>Vertebrata</taxon>
        <taxon>Chondrichthyes</taxon>
        <taxon>Holocephali</taxon>
        <taxon>Chimaeriformes</taxon>
        <taxon>Callorhinchidae</taxon>
        <taxon>Callorhinchus</taxon>
    </lineage>
</organism>
<dbReference type="STRING" id="7868.ENSCMIP00000026265"/>
<feature type="coiled-coil region" evidence="1">
    <location>
        <begin position="822"/>
        <end position="863"/>
    </location>
</feature>
<feature type="coiled-coil region" evidence="1">
    <location>
        <begin position="69"/>
        <end position="96"/>
    </location>
</feature>
<feature type="coiled-coil region" evidence="1">
    <location>
        <begin position="1000"/>
        <end position="1050"/>
    </location>
</feature>
<reference evidence="4" key="1">
    <citation type="journal article" date="2006" name="Science">
        <title>Ancient noncoding elements conserved in the human genome.</title>
        <authorList>
            <person name="Venkatesh B."/>
            <person name="Kirkness E.F."/>
            <person name="Loh Y.H."/>
            <person name="Halpern A.L."/>
            <person name="Lee A.P."/>
            <person name="Johnson J."/>
            <person name="Dandona N."/>
            <person name="Viswanathan L.D."/>
            <person name="Tay A."/>
            <person name="Venter J.C."/>
            <person name="Strausberg R.L."/>
            <person name="Brenner S."/>
        </authorList>
    </citation>
    <scope>NUCLEOTIDE SEQUENCE [LARGE SCALE GENOMIC DNA]</scope>
</reference>
<accession>A0A4W3J089</accession>
<feature type="coiled-coil region" evidence="1">
    <location>
        <begin position="452"/>
        <end position="672"/>
    </location>
</feature>
<feature type="compositionally biased region" description="Polar residues" evidence="2">
    <location>
        <begin position="1301"/>
        <end position="1315"/>
    </location>
</feature>
<reference evidence="3" key="4">
    <citation type="submission" date="2025-08" db="UniProtKB">
        <authorList>
            <consortium name="Ensembl"/>
        </authorList>
    </citation>
    <scope>IDENTIFICATION</scope>
</reference>
<reference evidence="4" key="3">
    <citation type="journal article" date="2014" name="Nature">
        <title>Elephant shark genome provides unique insights into gnathostome evolution.</title>
        <authorList>
            <consortium name="International Elephant Shark Genome Sequencing Consortium"/>
            <person name="Venkatesh B."/>
            <person name="Lee A.P."/>
            <person name="Ravi V."/>
            <person name="Maurya A.K."/>
            <person name="Lian M.M."/>
            <person name="Swann J.B."/>
            <person name="Ohta Y."/>
            <person name="Flajnik M.F."/>
            <person name="Sutoh Y."/>
            <person name="Kasahara M."/>
            <person name="Hoon S."/>
            <person name="Gangu V."/>
            <person name="Roy S.W."/>
            <person name="Irimia M."/>
            <person name="Korzh V."/>
            <person name="Kondrychyn I."/>
            <person name="Lim Z.W."/>
            <person name="Tay B.H."/>
            <person name="Tohari S."/>
            <person name="Kong K.W."/>
            <person name="Ho S."/>
            <person name="Lorente-Galdos B."/>
            <person name="Quilez J."/>
            <person name="Marques-Bonet T."/>
            <person name="Raney B.J."/>
            <person name="Ingham P.W."/>
            <person name="Tay A."/>
            <person name="Hillier L.W."/>
            <person name="Minx P."/>
            <person name="Boehm T."/>
            <person name="Wilson R.K."/>
            <person name="Brenner S."/>
            <person name="Warren W.C."/>
        </authorList>
    </citation>
    <scope>NUCLEOTIDE SEQUENCE [LARGE SCALE GENOMIC DNA]</scope>
</reference>
<sequence length="1315" mass="153052">MKEEMNEMRMNYQQMEKDTQLYRNQLDAERTRYNQMQTDMQKELQHVFIENTKLTTLMDGKVPKNLLDCVQLEKTISELQQQLAKTSEEKTCLQQEVNRLCECKSLPDEVEKLTTPMAESATELCILTEEKDKLLAEREEYKNKYEELTIAKGQLYEELMAAQSRLKESKHELNGLNNQCKQLQLQLSTVVQETDQMERDLTGLSSEKDELRNDKQEKRYQDGCGNRILENECLNPDQSTVIEARNEIEVKELKEQLYSLQQNMNTLRTEKEQLQQERASLQTESEQMKCDLQESIEMAVENQAEMRNLQEELNEKQKNEIELKQCLSEKDHTINKEKQKTLECKNELQQVVSQRDHLLIEVEQQRRELITNVSKAQILDQEFNHQAQQLENAKSSVVLEKDELLHKLESVQSQRDAMEKTLCEMEIRYQDGCGNHVLENECLNPDQSTVIEARNEIEVKELKEQLYSLQQNMNTLRTEKKQLQQERASLQTESEQMKCDLQESIEMAVENQAEMRNLQEELKVKQKNEIELKQYLSEKEHTINEEKQKTLECKKELQQVVSQRDHLLIEVEQQRRELITNISKAQILDQEFNHQVQQLENAKSSVVLEKDELQHKLESVQSQRDAMEKTLCEKVEMVVTTERRNQEQAELVSVLEKQIATLKQRLVDSETSQSENNGIETDLSCHLQEKELLLQSTTQDFVEIKSKYSLRLSNSDKELSQEREKWRDLLAGFLSEATENVTLSKTIEELQRENLELHEQYQTWSLKFTISLSTVPYHQNKFVTLITKIDADLVKEHREQKELLVQLRALNSDSANLPLPDCEERNSEIRRLSSLLENKEQQLQETKQNLSELDSKYQNYLTITETELQFEINARKELLNHSSNHSSGNISSTIERIKHENKRLQEETELLKKTVLSTVKIFSPMWDSRNKFIINSNLQLADQRRKNKELLLQIQALRERESTENRCDPLQTVEDQELPRKFEQAIQDREMKIGKLEIALEMSREKCKLQENKILALQTEFSSKPLDKKVEALQAELVRKNDQIQDLLKATTQLQVSVDKCTEPFKQEIIDLKNRCSKLDLEKISETKRLEQQVSSLTASSRHKDELLGNMKRELRRNQTQQNISYVDQTEEAICSSDSPTTCGSGSGIVQSALVLVLQSENAKLEREVTQLRRKNQSLSSSAAEWEGEIRKWKGKLARKEEVRALDLKSEDVNVPSTLLLPLKQQTSSPQKVPPSVEVSTSFQGQTQSFDSSESRFFNLESQSRLSHPSKFFDNSGLGSLAGESPQKNPEKNDRKDWWKKSSSAAANDVQCKTQ</sequence>
<feature type="region of interest" description="Disordered" evidence="2">
    <location>
        <begin position="1265"/>
        <end position="1315"/>
    </location>
</feature>
<feature type="coiled-coil region" evidence="1">
    <location>
        <begin position="243"/>
        <end position="368"/>
    </location>
</feature>
<keyword evidence="4" id="KW-1185">Reference proteome</keyword>
<feature type="coiled-coil region" evidence="1">
    <location>
        <begin position="131"/>
        <end position="214"/>
    </location>
</feature>
<proteinExistence type="predicted"/>
<keyword evidence="1" id="KW-0175">Coiled coil</keyword>
<dbReference type="GeneTree" id="ENSGT00970000195747"/>
<feature type="compositionally biased region" description="Polar residues" evidence="2">
    <location>
        <begin position="1238"/>
        <end position="1248"/>
    </location>
</feature>
<evidence type="ECO:0000313" key="4">
    <source>
        <dbReference type="Proteomes" id="UP000314986"/>
    </source>
</evidence>
<dbReference type="Ensembl" id="ENSCMIT00000026693.1">
    <property type="protein sequence ID" value="ENSCMIP00000026265.1"/>
    <property type="gene ID" value="ENSCMIG00000011521.1"/>
</dbReference>
<evidence type="ECO:0000256" key="2">
    <source>
        <dbReference type="SAM" id="MobiDB-lite"/>
    </source>
</evidence>
<feature type="coiled-coil region" evidence="1">
    <location>
        <begin position="740"/>
        <end position="767"/>
    </location>
</feature>